<dbReference type="PANTHER" id="PTHR45747">
    <property type="entry name" value="HISTONE-LYSINE N-METHYLTRANSFERASE E(Z)"/>
    <property type="match status" value="1"/>
</dbReference>
<dbReference type="GO" id="GO:0003682">
    <property type="term" value="F:chromatin binding"/>
    <property type="evidence" value="ECO:0007669"/>
    <property type="project" value="TreeGrafter"/>
</dbReference>
<dbReference type="AlphaFoldDB" id="Q4T5B4"/>
<evidence type="ECO:0000259" key="3">
    <source>
        <dbReference type="Pfam" id="PF21358"/>
    </source>
</evidence>
<dbReference type="KEGG" id="tng:GSTEN00006895G001"/>
<gene>
    <name evidence="4" type="ORF">GSTENG00006895001</name>
</gene>
<reference evidence="4" key="1">
    <citation type="journal article" date="2004" name="Nature">
        <title>Genome duplication in the teleost fish Tetraodon nigroviridis reveals the early vertebrate proto-karyotype.</title>
        <authorList>
            <person name="Jaillon O."/>
            <person name="Aury J.-M."/>
            <person name="Brunet F."/>
            <person name="Petit J.-L."/>
            <person name="Stange-Thomann N."/>
            <person name="Mauceli E."/>
            <person name="Bouneau L."/>
            <person name="Fischer C."/>
            <person name="Ozouf-Costaz C."/>
            <person name="Bernot A."/>
            <person name="Nicaud S."/>
            <person name="Jaffe D."/>
            <person name="Fisher S."/>
            <person name="Lutfalla G."/>
            <person name="Dossat C."/>
            <person name="Segurens B."/>
            <person name="Dasilva C."/>
            <person name="Salanoubat M."/>
            <person name="Levy M."/>
            <person name="Boudet N."/>
            <person name="Castellano S."/>
            <person name="Anthouard V."/>
            <person name="Jubin C."/>
            <person name="Castelli V."/>
            <person name="Katinka M."/>
            <person name="Vacherie B."/>
            <person name="Biemont C."/>
            <person name="Skalli Z."/>
            <person name="Cattolico L."/>
            <person name="Poulain J."/>
            <person name="De Berardinis V."/>
            <person name="Cruaud C."/>
            <person name="Duprat S."/>
            <person name="Brottier P."/>
            <person name="Coutanceau J.-P."/>
            <person name="Gouzy J."/>
            <person name="Parra G."/>
            <person name="Lardier G."/>
            <person name="Chapple C."/>
            <person name="McKernan K.J."/>
            <person name="McEwan P."/>
            <person name="Bosak S."/>
            <person name="Kellis M."/>
            <person name="Volff J.-N."/>
            <person name="Guigo R."/>
            <person name="Zody M.C."/>
            <person name="Mesirov J."/>
            <person name="Lindblad-Toh K."/>
            <person name="Birren B."/>
            <person name="Nusbaum C."/>
            <person name="Kahn D."/>
            <person name="Robinson-Rechavi M."/>
            <person name="Laudet V."/>
            <person name="Schachter V."/>
            <person name="Quetier F."/>
            <person name="Saurin W."/>
            <person name="Scarpelli C."/>
            <person name="Wincker P."/>
            <person name="Lander E.S."/>
            <person name="Weissenbach J."/>
            <person name="Roest Crollius H."/>
        </authorList>
    </citation>
    <scope>NUCLEOTIDE SEQUENCE [LARGE SCALE GENOMIC DNA]</scope>
</reference>
<dbReference type="Pfam" id="PF18118">
    <property type="entry name" value="PRC2_HTH_1"/>
    <property type="match status" value="1"/>
</dbReference>
<name>Q4T5B4_TETNG</name>
<protein>
    <submittedName>
        <fullName evidence="4">(spotted green pufferfish) hypothetical protein</fullName>
    </submittedName>
</protein>
<feature type="region of interest" description="Disordered" evidence="1">
    <location>
        <begin position="323"/>
        <end position="346"/>
    </location>
</feature>
<evidence type="ECO:0000256" key="1">
    <source>
        <dbReference type="SAM" id="MobiDB-lite"/>
    </source>
</evidence>
<evidence type="ECO:0000313" key="4">
    <source>
        <dbReference type="EMBL" id="CAF91918.1"/>
    </source>
</evidence>
<feature type="compositionally biased region" description="Basic and acidic residues" evidence="1">
    <location>
        <begin position="335"/>
        <end position="346"/>
    </location>
</feature>
<feature type="domain" description="EZH1/2 MCSS" evidence="3">
    <location>
        <begin position="277"/>
        <end position="335"/>
    </location>
</feature>
<feature type="non-terminal residue" evidence="4">
    <location>
        <position position="346"/>
    </location>
</feature>
<feature type="non-terminal residue" evidence="4">
    <location>
        <position position="1"/>
    </location>
</feature>
<sequence length="346" mass="40008">TGKRSEKGPACWKRRVKSEYNEVRQLKRFRRADEIKSMFSTDRQKIMERTDIWNQEWKTRRIQPVHIMTSVGSLRGTRECTVDSSFSEFPRQVIPLKTLNAAASVPLMYSWSPLQQNFMVEDETVLHNIPKQGDKILDQDGTFMEELIKNYDGKVHGDRGGEHLPPARGWDAQLQRSVCATECGFINDEILVELVNALAQYSHNEDEEKAEEEEEHDFKVDKMDLCDSRSGADGSKKFPSDKIFEAISAMFPDKGSTEELKEKYKELTEQQMPGALPPECTPNIEGPHARSVQREQSLHSFHTLFCRRCFKYDRFLHREHGNRSFHATPNTCKRKNLENLGDRKPA</sequence>
<feature type="domain" description="Polycomb repressive complex 2 subunit EZH1/EZH2 tri-helical" evidence="2">
    <location>
        <begin position="182"/>
        <end position="269"/>
    </location>
</feature>
<dbReference type="Pfam" id="PF11616">
    <property type="entry name" value="EZH2_WD-Binding"/>
    <property type="match status" value="1"/>
</dbReference>
<dbReference type="InterPro" id="IPR048358">
    <property type="entry name" value="EZH1/2_MCSS"/>
</dbReference>
<dbReference type="GO" id="GO:0031507">
    <property type="term" value="P:heterochromatin formation"/>
    <property type="evidence" value="ECO:0007669"/>
    <property type="project" value="TreeGrafter"/>
</dbReference>
<accession>Q4T5B4</accession>
<dbReference type="GO" id="GO:0035098">
    <property type="term" value="C:ESC/E(Z) complex"/>
    <property type="evidence" value="ECO:0007669"/>
    <property type="project" value="TreeGrafter"/>
</dbReference>
<proteinExistence type="predicted"/>
<dbReference type="OrthoDB" id="6141102at2759"/>
<comment type="caution">
    <text evidence="4">The sequence shown here is derived from an EMBL/GenBank/DDBJ whole genome shotgun (WGS) entry which is preliminary data.</text>
</comment>
<dbReference type="GO" id="GO:0046976">
    <property type="term" value="F:histone H3K27 methyltransferase activity"/>
    <property type="evidence" value="ECO:0007669"/>
    <property type="project" value="InterPro"/>
</dbReference>
<dbReference type="EMBL" id="CAAE01009335">
    <property type="protein sequence ID" value="CAF91918.1"/>
    <property type="molecule type" value="Genomic_DNA"/>
</dbReference>
<reference evidence="4" key="2">
    <citation type="submission" date="2004-02" db="EMBL/GenBank/DDBJ databases">
        <authorList>
            <consortium name="Genoscope"/>
            <consortium name="Whitehead Institute Centre for Genome Research"/>
        </authorList>
    </citation>
    <scope>NUCLEOTIDE SEQUENCE</scope>
</reference>
<organism evidence="4">
    <name type="scientific">Tetraodon nigroviridis</name>
    <name type="common">Spotted green pufferfish</name>
    <name type="synonym">Chelonodon nigroviridis</name>
    <dbReference type="NCBI Taxonomy" id="99883"/>
    <lineage>
        <taxon>Eukaryota</taxon>
        <taxon>Metazoa</taxon>
        <taxon>Chordata</taxon>
        <taxon>Craniata</taxon>
        <taxon>Vertebrata</taxon>
        <taxon>Euteleostomi</taxon>
        <taxon>Actinopterygii</taxon>
        <taxon>Neopterygii</taxon>
        <taxon>Teleostei</taxon>
        <taxon>Neoteleostei</taxon>
        <taxon>Acanthomorphata</taxon>
        <taxon>Eupercaria</taxon>
        <taxon>Tetraodontiformes</taxon>
        <taxon>Tetradontoidea</taxon>
        <taxon>Tetraodontidae</taxon>
        <taxon>Tetraodon</taxon>
    </lineage>
</organism>
<dbReference type="InterPro" id="IPR045318">
    <property type="entry name" value="EZH1/2-like"/>
</dbReference>
<dbReference type="PANTHER" id="PTHR45747:SF18">
    <property type="entry name" value="HISTONE-LYSINE N-METHYLTRANSFERASE EZH2"/>
    <property type="match status" value="1"/>
</dbReference>
<evidence type="ECO:0000259" key="2">
    <source>
        <dbReference type="Pfam" id="PF18118"/>
    </source>
</evidence>
<dbReference type="Pfam" id="PF21358">
    <property type="entry name" value="Ezh2_MCSS"/>
    <property type="match status" value="1"/>
</dbReference>
<dbReference type="InterPro" id="IPR021654">
    <property type="entry name" value="EZH1/EZH2"/>
</dbReference>
<dbReference type="InterPro" id="IPR041343">
    <property type="entry name" value="PRC2_HTH_1"/>
</dbReference>